<dbReference type="Proteomes" id="UP000299102">
    <property type="component" value="Unassembled WGS sequence"/>
</dbReference>
<evidence type="ECO:0000313" key="3">
    <source>
        <dbReference type="Proteomes" id="UP000299102"/>
    </source>
</evidence>
<feature type="region of interest" description="Disordered" evidence="1">
    <location>
        <begin position="42"/>
        <end position="85"/>
    </location>
</feature>
<dbReference type="EMBL" id="BGZK01000287">
    <property type="protein sequence ID" value="GBP34371.1"/>
    <property type="molecule type" value="Genomic_DNA"/>
</dbReference>
<evidence type="ECO:0000256" key="1">
    <source>
        <dbReference type="SAM" id="MobiDB-lite"/>
    </source>
</evidence>
<proteinExistence type="predicted"/>
<evidence type="ECO:0000313" key="2">
    <source>
        <dbReference type="EMBL" id="GBP34371.1"/>
    </source>
</evidence>
<dbReference type="AlphaFoldDB" id="A0A4C1V6D9"/>
<gene>
    <name evidence="2" type="ORF">EVAR_7424_1</name>
</gene>
<organism evidence="2 3">
    <name type="scientific">Eumeta variegata</name>
    <name type="common">Bagworm moth</name>
    <name type="synonym">Eumeta japonica</name>
    <dbReference type="NCBI Taxonomy" id="151549"/>
    <lineage>
        <taxon>Eukaryota</taxon>
        <taxon>Metazoa</taxon>
        <taxon>Ecdysozoa</taxon>
        <taxon>Arthropoda</taxon>
        <taxon>Hexapoda</taxon>
        <taxon>Insecta</taxon>
        <taxon>Pterygota</taxon>
        <taxon>Neoptera</taxon>
        <taxon>Endopterygota</taxon>
        <taxon>Lepidoptera</taxon>
        <taxon>Glossata</taxon>
        <taxon>Ditrysia</taxon>
        <taxon>Tineoidea</taxon>
        <taxon>Psychidae</taxon>
        <taxon>Oiketicinae</taxon>
        <taxon>Eumeta</taxon>
    </lineage>
</organism>
<reference evidence="2 3" key="1">
    <citation type="journal article" date="2019" name="Commun. Biol.">
        <title>The bagworm genome reveals a unique fibroin gene that provides high tensile strength.</title>
        <authorList>
            <person name="Kono N."/>
            <person name="Nakamura H."/>
            <person name="Ohtoshi R."/>
            <person name="Tomita M."/>
            <person name="Numata K."/>
            <person name="Arakawa K."/>
        </authorList>
    </citation>
    <scope>NUCLEOTIDE SEQUENCE [LARGE SCALE GENOMIC DNA]</scope>
</reference>
<name>A0A4C1V6D9_EUMVA</name>
<sequence>MIFPRQTLKTPNEALDNRASLGVFRICVKLTLTVGRALLVTGSTTYEPGPPTADGAHDLDRGPSTPSSRRGHQFHVTVHSGSPLL</sequence>
<comment type="caution">
    <text evidence="2">The sequence shown here is derived from an EMBL/GenBank/DDBJ whole genome shotgun (WGS) entry which is preliminary data.</text>
</comment>
<accession>A0A4C1V6D9</accession>
<protein>
    <submittedName>
        <fullName evidence="2">Uncharacterized protein</fullName>
    </submittedName>
</protein>
<keyword evidence="3" id="KW-1185">Reference proteome</keyword>